<evidence type="ECO:0000256" key="4">
    <source>
        <dbReference type="ARBA" id="ARBA00023136"/>
    </source>
</evidence>
<dbReference type="Gene3D" id="1.20.1280.290">
    <property type="match status" value="2"/>
</dbReference>
<dbReference type="GO" id="GO:0016020">
    <property type="term" value="C:membrane"/>
    <property type="evidence" value="ECO:0007669"/>
    <property type="project" value="UniProtKB-SubCell"/>
</dbReference>
<comment type="caution">
    <text evidence="6">The sequence shown here is derived from an EMBL/GenBank/DDBJ whole genome shotgun (WGS) entry which is preliminary data.</text>
</comment>
<dbReference type="PANTHER" id="PTHR16201">
    <property type="entry name" value="SEVEN TRANSMEMBRANE PROTEIN 1-RELATED"/>
    <property type="match status" value="1"/>
</dbReference>
<keyword evidence="7" id="KW-1185">Reference proteome</keyword>
<feature type="transmembrane region" description="Helical" evidence="5">
    <location>
        <begin position="159"/>
        <end position="181"/>
    </location>
</feature>
<evidence type="ECO:0000313" key="6">
    <source>
        <dbReference type="EMBL" id="PVV02687.1"/>
    </source>
</evidence>
<dbReference type="AlphaFoldDB" id="A0A2T9ZDR9"/>
<comment type="subcellular location">
    <subcellularLocation>
        <location evidence="1">Membrane</location>
        <topology evidence="1">Multi-pass membrane protein</topology>
    </subcellularLocation>
</comment>
<accession>A0A2T9ZDR9</accession>
<reference evidence="6 7" key="1">
    <citation type="journal article" date="2018" name="MBio">
        <title>Comparative Genomics Reveals the Core Gene Toolbox for the Fungus-Insect Symbiosis.</title>
        <authorList>
            <person name="Wang Y."/>
            <person name="Stata M."/>
            <person name="Wang W."/>
            <person name="Stajich J.E."/>
            <person name="White M.M."/>
            <person name="Moncalvo J.M."/>
        </authorList>
    </citation>
    <scope>NUCLEOTIDE SEQUENCE [LARGE SCALE GENOMIC DNA]</scope>
    <source>
        <strain evidence="6 7">SC-DP-2</strain>
    </source>
</reference>
<dbReference type="Proteomes" id="UP000245609">
    <property type="component" value="Unassembled WGS sequence"/>
</dbReference>
<evidence type="ECO:0000313" key="7">
    <source>
        <dbReference type="Proteomes" id="UP000245609"/>
    </source>
</evidence>
<organism evidence="6 7">
    <name type="scientific">Smittium megazygosporum</name>
    <dbReference type="NCBI Taxonomy" id="133381"/>
    <lineage>
        <taxon>Eukaryota</taxon>
        <taxon>Fungi</taxon>
        <taxon>Fungi incertae sedis</taxon>
        <taxon>Zoopagomycota</taxon>
        <taxon>Kickxellomycotina</taxon>
        <taxon>Harpellomycetes</taxon>
        <taxon>Harpellales</taxon>
        <taxon>Legeriomycetaceae</taxon>
        <taxon>Smittium</taxon>
    </lineage>
</organism>
<dbReference type="InterPro" id="IPR051415">
    <property type="entry name" value="LAAT-1"/>
</dbReference>
<evidence type="ECO:0000256" key="3">
    <source>
        <dbReference type="ARBA" id="ARBA00022989"/>
    </source>
</evidence>
<dbReference type="InterPro" id="IPR006603">
    <property type="entry name" value="PQ-loop_rpt"/>
</dbReference>
<evidence type="ECO:0000256" key="5">
    <source>
        <dbReference type="SAM" id="Phobius"/>
    </source>
</evidence>
<feature type="transmembrane region" description="Helical" evidence="5">
    <location>
        <begin position="221"/>
        <end position="242"/>
    </location>
</feature>
<feature type="transmembrane region" description="Helical" evidence="5">
    <location>
        <begin position="254"/>
        <end position="275"/>
    </location>
</feature>
<feature type="transmembrane region" description="Helical" evidence="5">
    <location>
        <begin position="187"/>
        <end position="209"/>
    </location>
</feature>
<proteinExistence type="predicted"/>
<gene>
    <name evidence="6" type="ORF">BB560_002854</name>
</gene>
<name>A0A2T9ZDR9_9FUNG</name>
<dbReference type="SMART" id="SM00679">
    <property type="entry name" value="CTNS"/>
    <property type="match status" value="2"/>
</dbReference>
<evidence type="ECO:0000256" key="2">
    <source>
        <dbReference type="ARBA" id="ARBA00022692"/>
    </source>
</evidence>
<dbReference type="Pfam" id="PF04193">
    <property type="entry name" value="PQ-loop"/>
    <property type="match status" value="2"/>
</dbReference>
<sequence>MWYTYTNLFNAPHENNCNELPSAAGIRLSVLMIIATYFSYLPQQIKIFKLKSSYGISPYFILLGSLGAVSNALNITLLNYWIFDCCSIISTNSCLIKLLVDKKFISSQVSHSETIIQSNSETSPLLGDSNTNSQQNSNSRDLFGLFGSHYTQEYQTTLLVLYSIILYFFVCIAVSVIFTLFTGPYSFYTTLWGKLLGVFSLFVTLVQFIPQIVKTYSLKEPGSLSIPMMVMQSPGGFLFAYILASQPNSSWTSWISTFFAASFQMVLLFLCLYYVRKPSSVSISTETEE</sequence>
<feature type="transmembrane region" description="Helical" evidence="5">
    <location>
        <begin position="20"/>
        <end position="41"/>
    </location>
</feature>
<dbReference type="OrthoDB" id="19344at2759"/>
<keyword evidence="3 5" id="KW-1133">Transmembrane helix</keyword>
<dbReference type="EMBL" id="MBFS01000358">
    <property type="protein sequence ID" value="PVV02687.1"/>
    <property type="molecule type" value="Genomic_DNA"/>
</dbReference>
<evidence type="ECO:0000256" key="1">
    <source>
        <dbReference type="ARBA" id="ARBA00004141"/>
    </source>
</evidence>
<feature type="transmembrane region" description="Helical" evidence="5">
    <location>
        <begin position="53"/>
        <end position="74"/>
    </location>
</feature>
<protein>
    <submittedName>
        <fullName evidence="6">Uncharacterized protein</fullName>
    </submittedName>
</protein>
<dbReference type="PANTHER" id="PTHR16201:SF11">
    <property type="entry name" value="PQ-LOOP REPEAT-CONTAINING PROTEIN"/>
    <property type="match status" value="1"/>
</dbReference>
<keyword evidence="4 5" id="KW-0472">Membrane</keyword>
<keyword evidence="2 5" id="KW-0812">Transmembrane</keyword>